<dbReference type="InterPro" id="IPR011032">
    <property type="entry name" value="GroES-like_sf"/>
</dbReference>
<dbReference type="InterPro" id="IPR020843">
    <property type="entry name" value="ER"/>
</dbReference>
<evidence type="ECO:0000256" key="1">
    <source>
        <dbReference type="ARBA" id="ARBA00001947"/>
    </source>
</evidence>
<dbReference type="Gene3D" id="3.90.180.10">
    <property type="entry name" value="Medium-chain alcohol dehydrogenases, catalytic domain"/>
    <property type="match status" value="2"/>
</dbReference>
<dbReference type="RefSeq" id="WP_210189860.1">
    <property type="nucleotide sequence ID" value="NZ_FTPD01000045.1"/>
</dbReference>
<dbReference type="Pfam" id="PF08240">
    <property type="entry name" value="ADH_N"/>
    <property type="match status" value="1"/>
</dbReference>
<evidence type="ECO:0000313" key="7">
    <source>
        <dbReference type="EMBL" id="SIT58131.1"/>
    </source>
</evidence>
<dbReference type="GO" id="GO:0000166">
    <property type="term" value="F:nucleotide binding"/>
    <property type="evidence" value="ECO:0007669"/>
    <property type="project" value="InterPro"/>
</dbReference>
<evidence type="ECO:0000259" key="6">
    <source>
        <dbReference type="SMART" id="SM00829"/>
    </source>
</evidence>
<dbReference type="PANTHER" id="PTHR43350">
    <property type="entry name" value="NAD-DEPENDENT ALCOHOL DEHYDROGENASE"/>
    <property type="match status" value="1"/>
</dbReference>
<keyword evidence="8" id="KW-1185">Reference proteome</keyword>
<dbReference type="AlphaFoldDB" id="A0A1R3VE30"/>
<evidence type="ECO:0000313" key="8">
    <source>
        <dbReference type="Proteomes" id="UP000188388"/>
    </source>
</evidence>
<organism evidence="7 8">
    <name type="scientific">Mesorhizobium prunaredense</name>
    <dbReference type="NCBI Taxonomy" id="1631249"/>
    <lineage>
        <taxon>Bacteria</taxon>
        <taxon>Pseudomonadati</taxon>
        <taxon>Pseudomonadota</taxon>
        <taxon>Alphaproteobacteria</taxon>
        <taxon>Hyphomicrobiales</taxon>
        <taxon>Phyllobacteriaceae</taxon>
        <taxon>Mesorhizobium</taxon>
    </lineage>
</organism>
<sequence>MLVDFGRAGWIKKARMQPDKLREAMDKVKTDGLLPTLDSVRNKLDKPIALGYCNVGTVLEVGTGVTHLQPGDRVASNGKHAEIVAVPGNLCAKIPDGVTDEDAAFTVIGAIALQSIRLVAPTLGEAVVVVGLGLVGLMTVQLLKAHGCRVLGIDFDSSKLALAAELGAETFDLSSGGDAVVAGMMFSRGRGVDAVIIAASTKSNDPVHHAARMSRKRGRIVLVGVTGLELSRADFYEKELSFQVSCSYGPGRYDPTYEEGGHDYPFGFVRWTEGRNLEAVLDMMAEARLRVAPLVTHRFDITEAEKAYDVVGGSEPSLGILLTFDAPSGNADLMQRKVTIAGKPTRSKPLVGRASLAFIGAGNYANAVLIPAFRLTGAKLGTVSSRGGVSSFLAGSKFGFDEATTDTDAVLADLSVEALVISTRHANHARLAAQGLRAGKHVFVEKPLATTKADLADVEAAWAESRDRDRPPQLMVGFNRRFSPHVVAIRKLLAARMEPKAFVMTVNAGAIPSNHWTQDGDEGGGRIVGEACHFIDLLRHLAGAEITAVSVNGMASATGDTASISLNFSDGSIGAVHYFANGSKSFPKERLEIFCGGAILTLDNFRRIVTHGWKGAKSNRLLRQDKGQKACAAAFVAAVETGSGSPIPFDELVEVARVTIDAAGRLSS</sequence>
<dbReference type="InterPro" id="IPR000683">
    <property type="entry name" value="Gfo/Idh/MocA-like_OxRdtase_N"/>
</dbReference>
<feature type="domain" description="Enoyl reductase (ER)" evidence="6">
    <location>
        <begin position="20"/>
        <end position="318"/>
    </location>
</feature>
<dbReference type="Pfam" id="PF01408">
    <property type="entry name" value="GFO_IDH_MocA"/>
    <property type="match status" value="1"/>
</dbReference>
<evidence type="ECO:0000256" key="2">
    <source>
        <dbReference type="ARBA" id="ARBA00008072"/>
    </source>
</evidence>
<dbReference type="SUPFAM" id="SSF55347">
    <property type="entry name" value="Glyceraldehyde-3-phosphate dehydrogenase-like, C-terminal domain"/>
    <property type="match status" value="1"/>
</dbReference>
<dbReference type="PANTHER" id="PTHR43350:SF19">
    <property type="entry name" value="D-GULOSIDE 3-DEHYDROGENASE"/>
    <property type="match status" value="1"/>
</dbReference>
<accession>A0A1R3VE30</accession>
<protein>
    <submittedName>
        <fullName evidence="7">Dehydrogenase-like protein</fullName>
    </submittedName>
</protein>
<dbReference type="InterPro" id="IPR013149">
    <property type="entry name" value="ADH-like_C"/>
</dbReference>
<dbReference type="SUPFAM" id="SSF50129">
    <property type="entry name" value="GroES-like"/>
    <property type="match status" value="1"/>
</dbReference>
<reference evidence="8" key="1">
    <citation type="submission" date="2017-01" db="EMBL/GenBank/DDBJ databases">
        <authorList>
            <person name="Brunel B."/>
        </authorList>
    </citation>
    <scope>NUCLEOTIDE SEQUENCE [LARGE SCALE GENOMIC DNA]</scope>
</reference>
<evidence type="ECO:0000256" key="3">
    <source>
        <dbReference type="ARBA" id="ARBA00022723"/>
    </source>
</evidence>
<dbReference type="InterPro" id="IPR036291">
    <property type="entry name" value="NAD(P)-bd_dom_sf"/>
</dbReference>
<dbReference type="GO" id="GO:0016491">
    <property type="term" value="F:oxidoreductase activity"/>
    <property type="evidence" value="ECO:0007669"/>
    <property type="project" value="UniProtKB-KW"/>
</dbReference>
<evidence type="ECO:0000256" key="5">
    <source>
        <dbReference type="ARBA" id="ARBA00023002"/>
    </source>
</evidence>
<keyword evidence="4" id="KW-0862">Zinc</keyword>
<dbReference type="Gene3D" id="3.40.50.720">
    <property type="entry name" value="NAD(P)-binding Rossmann-like Domain"/>
    <property type="match status" value="2"/>
</dbReference>
<comment type="similarity">
    <text evidence="2">Belongs to the zinc-containing alcohol dehydrogenase family.</text>
</comment>
<dbReference type="SMART" id="SM00829">
    <property type="entry name" value="PKS_ER"/>
    <property type="match status" value="1"/>
</dbReference>
<dbReference type="Proteomes" id="UP000188388">
    <property type="component" value="Unassembled WGS sequence"/>
</dbReference>
<keyword evidence="3" id="KW-0479">Metal-binding</keyword>
<dbReference type="Pfam" id="PF22725">
    <property type="entry name" value="GFO_IDH_MocA_C3"/>
    <property type="match status" value="1"/>
</dbReference>
<keyword evidence="5" id="KW-0560">Oxidoreductase</keyword>
<comment type="cofactor">
    <cofactor evidence="1">
        <name>Zn(2+)</name>
        <dbReference type="ChEBI" id="CHEBI:29105"/>
    </cofactor>
</comment>
<dbReference type="Gene3D" id="3.30.360.10">
    <property type="entry name" value="Dihydrodipicolinate Reductase, domain 2"/>
    <property type="match status" value="1"/>
</dbReference>
<gene>
    <name evidence="7" type="ORF">BQ8794_50233</name>
</gene>
<dbReference type="InterPro" id="IPR013154">
    <property type="entry name" value="ADH-like_N"/>
</dbReference>
<dbReference type="STRING" id="1631249.BQ8794_50233"/>
<dbReference type="InterPro" id="IPR055170">
    <property type="entry name" value="GFO_IDH_MocA-like_dom"/>
</dbReference>
<name>A0A1R3VE30_9HYPH</name>
<dbReference type="GO" id="GO:0046872">
    <property type="term" value="F:metal ion binding"/>
    <property type="evidence" value="ECO:0007669"/>
    <property type="project" value="UniProtKB-KW"/>
</dbReference>
<evidence type="ECO:0000256" key="4">
    <source>
        <dbReference type="ARBA" id="ARBA00022833"/>
    </source>
</evidence>
<dbReference type="SUPFAM" id="SSF51735">
    <property type="entry name" value="NAD(P)-binding Rossmann-fold domains"/>
    <property type="match status" value="2"/>
</dbReference>
<dbReference type="CDD" id="cd08255">
    <property type="entry name" value="2-desacetyl-2-hydroxyethyl_bacteriochlorophyllide_like"/>
    <property type="match status" value="1"/>
</dbReference>
<dbReference type="EMBL" id="FTPD01000045">
    <property type="protein sequence ID" value="SIT58131.1"/>
    <property type="molecule type" value="Genomic_DNA"/>
</dbReference>
<proteinExistence type="inferred from homology"/>
<dbReference type="Pfam" id="PF00107">
    <property type="entry name" value="ADH_zinc_N"/>
    <property type="match status" value="1"/>
</dbReference>